<keyword evidence="3" id="KW-1185">Reference proteome</keyword>
<feature type="compositionally biased region" description="Polar residues" evidence="1">
    <location>
        <begin position="47"/>
        <end position="69"/>
    </location>
</feature>
<evidence type="ECO:0000256" key="1">
    <source>
        <dbReference type="SAM" id="MobiDB-lite"/>
    </source>
</evidence>
<sequence length="153" mass="17393">MCFDVPKISGLGRQRDLEVGRSLGNWILRWLDRMKPSAQIRPPLTKNPPSASSPNTNTTKQFTNSSHQKTPGDLHRISTSGDRESDRHLFTSSRNTLDKPFSTMAKMMRPVKLAGTNIQYRHLSFSGREASSHKRVGCKGVIRKEIMQWMLQN</sequence>
<evidence type="ECO:0000313" key="3">
    <source>
        <dbReference type="Proteomes" id="UP000593564"/>
    </source>
</evidence>
<reference evidence="3" key="1">
    <citation type="journal article" date="2020" name="Nat. Commun.">
        <title>Genome assembly of wild tea tree DASZ reveals pedigree and selection history of tea varieties.</title>
        <authorList>
            <person name="Zhang W."/>
            <person name="Zhang Y."/>
            <person name="Qiu H."/>
            <person name="Guo Y."/>
            <person name="Wan H."/>
            <person name="Zhang X."/>
            <person name="Scossa F."/>
            <person name="Alseekh S."/>
            <person name="Zhang Q."/>
            <person name="Wang P."/>
            <person name="Xu L."/>
            <person name="Schmidt M.H."/>
            <person name="Jia X."/>
            <person name="Li D."/>
            <person name="Zhu A."/>
            <person name="Guo F."/>
            <person name="Chen W."/>
            <person name="Ni D."/>
            <person name="Usadel B."/>
            <person name="Fernie A.R."/>
            <person name="Wen W."/>
        </authorList>
    </citation>
    <scope>NUCLEOTIDE SEQUENCE [LARGE SCALE GENOMIC DNA]</scope>
    <source>
        <strain evidence="3">cv. G240</strain>
    </source>
</reference>
<feature type="compositionally biased region" description="Basic and acidic residues" evidence="1">
    <location>
        <begin position="70"/>
        <end position="89"/>
    </location>
</feature>
<dbReference type="EMBL" id="JACBKZ010000011">
    <property type="protein sequence ID" value="KAF5938727.1"/>
    <property type="molecule type" value="Genomic_DNA"/>
</dbReference>
<feature type="region of interest" description="Disordered" evidence="1">
    <location>
        <begin position="39"/>
        <end position="89"/>
    </location>
</feature>
<dbReference type="PANTHER" id="PTHR35998">
    <property type="entry name" value="OS02G0127900 PROTEIN"/>
    <property type="match status" value="1"/>
</dbReference>
<comment type="caution">
    <text evidence="2">The sequence shown here is derived from an EMBL/GenBank/DDBJ whole genome shotgun (WGS) entry which is preliminary data.</text>
</comment>
<reference evidence="2 3" key="2">
    <citation type="submission" date="2020-07" db="EMBL/GenBank/DDBJ databases">
        <title>Genome assembly of wild tea tree DASZ reveals pedigree and selection history of tea varieties.</title>
        <authorList>
            <person name="Zhang W."/>
        </authorList>
    </citation>
    <scope>NUCLEOTIDE SEQUENCE [LARGE SCALE GENOMIC DNA]</scope>
    <source>
        <strain evidence="3">cv. G240</strain>
        <tissue evidence="2">Leaf</tissue>
    </source>
</reference>
<dbReference type="Proteomes" id="UP000593564">
    <property type="component" value="Unassembled WGS sequence"/>
</dbReference>
<gene>
    <name evidence="2" type="ORF">HYC85_022986</name>
</gene>
<dbReference type="AlphaFoldDB" id="A0A7J7GDW1"/>
<protein>
    <submittedName>
        <fullName evidence="2">Uncharacterized protein</fullName>
    </submittedName>
</protein>
<accession>A0A7J7GDW1</accession>
<organism evidence="2 3">
    <name type="scientific">Camellia sinensis</name>
    <name type="common">Tea plant</name>
    <name type="synonym">Thea sinensis</name>
    <dbReference type="NCBI Taxonomy" id="4442"/>
    <lineage>
        <taxon>Eukaryota</taxon>
        <taxon>Viridiplantae</taxon>
        <taxon>Streptophyta</taxon>
        <taxon>Embryophyta</taxon>
        <taxon>Tracheophyta</taxon>
        <taxon>Spermatophyta</taxon>
        <taxon>Magnoliopsida</taxon>
        <taxon>eudicotyledons</taxon>
        <taxon>Gunneridae</taxon>
        <taxon>Pentapetalae</taxon>
        <taxon>asterids</taxon>
        <taxon>Ericales</taxon>
        <taxon>Theaceae</taxon>
        <taxon>Camellia</taxon>
    </lineage>
</organism>
<dbReference type="PANTHER" id="PTHR35998:SF1">
    <property type="entry name" value="OS02G0127900 PROTEIN"/>
    <property type="match status" value="1"/>
</dbReference>
<proteinExistence type="predicted"/>
<evidence type="ECO:0000313" key="2">
    <source>
        <dbReference type="EMBL" id="KAF5938727.1"/>
    </source>
</evidence>
<name>A0A7J7GDW1_CAMSI</name>